<proteinExistence type="predicted"/>
<evidence type="ECO:0000256" key="1">
    <source>
        <dbReference type="SAM" id="MobiDB-lite"/>
    </source>
</evidence>
<dbReference type="InterPro" id="IPR023298">
    <property type="entry name" value="ATPase_P-typ_TM_dom_sf"/>
</dbReference>
<evidence type="ECO:0000313" key="5">
    <source>
        <dbReference type="Proteomes" id="UP000567179"/>
    </source>
</evidence>
<feature type="domain" description="AMP-dependent synthetase/ligase" evidence="3">
    <location>
        <begin position="58"/>
        <end position="389"/>
    </location>
</feature>
<evidence type="ECO:0000313" key="4">
    <source>
        <dbReference type="EMBL" id="KAF5315169.1"/>
    </source>
</evidence>
<keyword evidence="5" id="KW-1185">Reference proteome</keyword>
<dbReference type="PANTHER" id="PTHR33927:SF5">
    <property type="entry name" value="ENZYME, PUTATIVE (AFU_ORTHOLOGUE AFUA_8G01222)-RELATED"/>
    <property type="match status" value="1"/>
</dbReference>
<dbReference type="InterPro" id="IPR052979">
    <property type="entry name" value="Adenylate-forming_domain"/>
</dbReference>
<dbReference type="PANTHER" id="PTHR33927">
    <property type="entry name" value="TRANSMEMBRANE PROTEIN"/>
    <property type="match status" value="1"/>
</dbReference>
<dbReference type="Gene3D" id="3.40.50.12780">
    <property type="entry name" value="N-terminal domain of ligase-like"/>
    <property type="match status" value="1"/>
</dbReference>
<protein>
    <recommendedName>
        <fullName evidence="3">AMP-dependent synthetase/ligase domain-containing protein</fullName>
    </recommendedName>
</protein>
<reference evidence="4 5" key="1">
    <citation type="journal article" date="2020" name="ISME J.">
        <title>Uncovering the hidden diversity of litter-decomposition mechanisms in mushroom-forming fungi.</title>
        <authorList>
            <person name="Floudas D."/>
            <person name="Bentzer J."/>
            <person name="Ahren D."/>
            <person name="Johansson T."/>
            <person name="Persson P."/>
            <person name="Tunlid A."/>
        </authorList>
    </citation>
    <scope>NUCLEOTIDE SEQUENCE [LARGE SCALE GENOMIC DNA]</scope>
    <source>
        <strain evidence="4 5">CBS 101986</strain>
    </source>
</reference>
<organism evidence="4 5">
    <name type="scientific">Psilocybe cf. subviscida</name>
    <dbReference type="NCBI Taxonomy" id="2480587"/>
    <lineage>
        <taxon>Eukaryota</taxon>
        <taxon>Fungi</taxon>
        <taxon>Dikarya</taxon>
        <taxon>Basidiomycota</taxon>
        <taxon>Agaricomycotina</taxon>
        <taxon>Agaricomycetes</taxon>
        <taxon>Agaricomycetidae</taxon>
        <taxon>Agaricales</taxon>
        <taxon>Agaricineae</taxon>
        <taxon>Strophariaceae</taxon>
        <taxon>Psilocybe</taxon>
    </lineage>
</organism>
<dbReference type="SUPFAM" id="SSF56801">
    <property type="entry name" value="Acetyl-CoA synthetase-like"/>
    <property type="match status" value="1"/>
</dbReference>
<dbReference type="Gene3D" id="3.30.300.30">
    <property type="match status" value="1"/>
</dbReference>
<keyword evidence="2" id="KW-0812">Transmembrane</keyword>
<gene>
    <name evidence="4" type="ORF">D9619_007077</name>
</gene>
<dbReference type="InterPro" id="IPR020845">
    <property type="entry name" value="AMP-binding_CS"/>
</dbReference>
<dbReference type="NCBIfam" id="TIGR01733">
    <property type="entry name" value="AA-adenyl-dom"/>
    <property type="match status" value="1"/>
</dbReference>
<feature type="transmembrane region" description="Helical" evidence="2">
    <location>
        <begin position="631"/>
        <end position="652"/>
    </location>
</feature>
<comment type="caution">
    <text evidence="4">The sequence shown here is derived from an EMBL/GenBank/DDBJ whole genome shotgun (WGS) entry which is preliminary data.</text>
</comment>
<dbReference type="PROSITE" id="PS00455">
    <property type="entry name" value="AMP_BINDING"/>
    <property type="match status" value="1"/>
</dbReference>
<name>A0A8H5B1U9_9AGAR</name>
<feature type="region of interest" description="Disordered" evidence="1">
    <location>
        <begin position="569"/>
        <end position="590"/>
    </location>
</feature>
<feature type="transmembrane region" description="Helical" evidence="2">
    <location>
        <begin position="816"/>
        <end position="834"/>
    </location>
</feature>
<feature type="transmembrane region" description="Helical" evidence="2">
    <location>
        <begin position="746"/>
        <end position="766"/>
    </location>
</feature>
<dbReference type="InterPro" id="IPR000873">
    <property type="entry name" value="AMP-dep_synth/lig_dom"/>
</dbReference>
<feature type="transmembrane region" description="Helical" evidence="2">
    <location>
        <begin position="778"/>
        <end position="796"/>
    </location>
</feature>
<dbReference type="OrthoDB" id="408177at2759"/>
<dbReference type="InterPro" id="IPR045851">
    <property type="entry name" value="AMP-bd_C_sf"/>
</dbReference>
<dbReference type="InterPro" id="IPR042099">
    <property type="entry name" value="ANL_N_sf"/>
</dbReference>
<evidence type="ECO:0000259" key="3">
    <source>
        <dbReference type="Pfam" id="PF00501"/>
    </source>
</evidence>
<dbReference type="InterPro" id="IPR010071">
    <property type="entry name" value="AA_adenyl_dom"/>
</dbReference>
<dbReference type="AlphaFoldDB" id="A0A8H5B1U9"/>
<feature type="transmembrane region" description="Helical" evidence="2">
    <location>
        <begin position="682"/>
        <end position="698"/>
    </location>
</feature>
<feature type="transmembrane region" description="Helical" evidence="2">
    <location>
        <begin position="705"/>
        <end position="726"/>
    </location>
</feature>
<evidence type="ECO:0000256" key="2">
    <source>
        <dbReference type="SAM" id="Phobius"/>
    </source>
</evidence>
<sequence length="1040" mass="114141">MSQNHSSIISPHTSAMKPQTLKRNLLDQLSPSDQTTFFKFGVGASIAPPFECVHHAFEFHAFSQPDAIAVEDFENKITYAELDRQANCLATYLRAQGVAPDSRLCFLTERSIPMVVGILGILKAGAAYVPLDGNIVSDSTLKHALIGSESKNVLVLKKFAHRVDGYRIICVEDIICATLDASHCIKPEDLSQTNHGAYVIYTSGTTGVPKGVDVTHRNVTNLLCLTPGNLGMRPGIRVSQLMNISFDMAAWEILGSMVNGSTLCLRGKTSKEWRAVMKTVDVVIATPSMLVPHKPSEYPNIKTVAVAGEPCPKALADSWAAQAQFFNSCGPTEITIVNTMHDHVAGELLSIGGPTPNNTVYVLDENEEPLPIGTAGVMWAGGAGISRGYVNLPEKTAERYKKDPFMGDGSMMYNTGDLGRWLPTGTLEHLGRIDNQVKVKGFRVELDGVASAMETCSGVKAAVALLIDGELWGFSTPSSILATDIQAAAAKIQPYYAVPTQLISLDEFPHTTNGKTDRRALEKLARETMLISTPQIIGTPEPEKTLAVRKVEAPAPVYQQEIKEKDSSASLATTVHRPADSTKASSMTDIGSDLSSLEKREYPWSGYEDDEIPEKTQGKWTRNLRHQVFSLYRRLFGIVFLTNLGVFISILIKGANAQQLGTIVIANLFCAILMRQDYVINIFFNVCCSVPSSWPLAIRRVCARVYHIGGLHSGCAVSGVIWLAFFAGQATKEMVENRKTSVATVAITYIILVFLLGVVAFAHPTFRSKRHNSFEKTHRFLGWISTALVWGQFILLSNDYKKVGESLGMTLVKSPPFWLLVGLTGSIILPWIRLRKVPVRAQVLSRHAVRLHFDYVTPIAGSFVRISESPLMEWHGFATVPVPNQKGFSLVVSRAGDWTAKQIQEPPTHLWVRGIPTFGVLRIVPLFRRVVFVATGSGIGPCAPCILEKRIPIRLLWTSPNVRETFGDEFVDSILGASPGAVVYDTRKHGKPDMVKLTYRLVKEFNAEAVCIISNQKLTQKIVYGMMSRGIPAFGAIWDS</sequence>
<dbReference type="Proteomes" id="UP000567179">
    <property type="component" value="Unassembled WGS sequence"/>
</dbReference>
<dbReference type="EMBL" id="JAACJJ010000043">
    <property type="protein sequence ID" value="KAF5315169.1"/>
    <property type="molecule type" value="Genomic_DNA"/>
</dbReference>
<dbReference type="SUPFAM" id="SSF81665">
    <property type="entry name" value="Calcium ATPase, transmembrane domain M"/>
    <property type="match status" value="1"/>
</dbReference>
<keyword evidence="2" id="KW-0472">Membrane</keyword>
<accession>A0A8H5B1U9</accession>
<dbReference type="Pfam" id="PF00501">
    <property type="entry name" value="AMP-binding"/>
    <property type="match status" value="1"/>
</dbReference>
<keyword evidence="2" id="KW-1133">Transmembrane helix</keyword>